<dbReference type="InterPro" id="IPR012851">
    <property type="entry name" value="Spore_coat_CotF-like"/>
</dbReference>
<keyword evidence="1" id="KW-0749">Sporulation</keyword>
<comment type="caution">
    <text evidence="4">The sequence shown here is derived from an EMBL/GenBank/DDBJ whole genome shotgun (WGS) entry which is preliminary data.</text>
</comment>
<keyword evidence="4" id="KW-0946">Virion</keyword>
<dbReference type="Proteomes" id="UP001199916">
    <property type="component" value="Unassembled WGS sequence"/>
</dbReference>
<reference evidence="4 5" key="1">
    <citation type="submission" date="2021-11" db="EMBL/GenBank/DDBJ databases">
        <title>Draft genome sequence of Paenibacillus profundus YoMME, a new Gram-positive bacteria with exoelectrogenic properties.</title>
        <authorList>
            <person name="Hubenova Y."/>
            <person name="Hubenova E."/>
            <person name="Manasiev Y."/>
            <person name="Peykov S."/>
            <person name="Mitov M."/>
        </authorList>
    </citation>
    <scope>NUCLEOTIDE SEQUENCE [LARGE SCALE GENOMIC DNA]</scope>
    <source>
        <strain evidence="4 5">YoMME</strain>
    </source>
</reference>
<keyword evidence="4" id="KW-0167">Capsid protein</keyword>
<dbReference type="Gene3D" id="1.20.1260.10">
    <property type="match status" value="1"/>
</dbReference>
<dbReference type="PANTHER" id="PTHR39183">
    <property type="entry name" value="SPORE COAT PROTEIN F-LIKE PROTEIN YHCQ"/>
    <property type="match status" value="1"/>
</dbReference>
<keyword evidence="5" id="KW-1185">Reference proteome</keyword>
<evidence type="ECO:0000256" key="2">
    <source>
        <dbReference type="ARBA" id="ARBA00024325"/>
    </source>
</evidence>
<gene>
    <name evidence="4" type="ORF">LQV63_04805</name>
</gene>
<protein>
    <submittedName>
        <fullName evidence="4">Spore coat protein</fullName>
    </submittedName>
</protein>
<dbReference type="PANTHER" id="PTHR39183:SF1">
    <property type="entry name" value="SPORE COAT PROTEIN F-LIKE PROTEIN YHCQ"/>
    <property type="match status" value="1"/>
</dbReference>
<accession>A0ABS8YB61</accession>
<dbReference type="Pfam" id="PF07875">
    <property type="entry name" value="Coat_F"/>
    <property type="match status" value="1"/>
</dbReference>
<comment type="similarity">
    <text evidence="3">Belongs to the CotF family.</text>
</comment>
<organism evidence="4 5">
    <name type="scientific">Paenibacillus profundus</name>
    <dbReference type="NCBI Taxonomy" id="1173085"/>
    <lineage>
        <taxon>Bacteria</taxon>
        <taxon>Bacillati</taxon>
        <taxon>Bacillota</taxon>
        <taxon>Bacilli</taxon>
        <taxon>Bacillales</taxon>
        <taxon>Paenibacillaceae</taxon>
        <taxon>Paenibacillus</taxon>
    </lineage>
</organism>
<proteinExistence type="inferred from homology"/>
<evidence type="ECO:0000256" key="3">
    <source>
        <dbReference type="ARBA" id="ARBA00024344"/>
    </source>
</evidence>
<dbReference type="RefSeq" id="WP_019420345.1">
    <property type="nucleotide sequence ID" value="NZ_JAJNBZ010000002.1"/>
</dbReference>
<name>A0ABS8YB61_9BACL</name>
<evidence type="ECO:0000313" key="5">
    <source>
        <dbReference type="Proteomes" id="UP001199916"/>
    </source>
</evidence>
<dbReference type="EMBL" id="JAJNBZ010000002">
    <property type="protein sequence ID" value="MCE5168632.1"/>
    <property type="molecule type" value="Genomic_DNA"/>
</dbReference>
<sequence length="98" mass="10772">MNPIVQNMTGMSTLSDQVIATDMLLASKSGIKDLAVAITESATPEVRTVLKSHLDTAITCHEKLTNYMMNKGYYHPYNVNEQLQIDMQSANAALGLQQ</sequence>
<comment type="subcellular location">
    <subcellularLocation>
        <location evidence="2">Spore coat</location>
    </subcellularLocation>
</comment>
<dbReference type="InterPro" id="IPR012347">
    <property type="entry name" value="Ferritin-like"/>
</dbReference>
<evidence type="ECO:0000313" key="4">
    <source>
        <dbReference type="EMBL" id="MCE5168632.1"/>
    </source>
</evidence>
<evidence type="ECO:0000256" key="1">
    <source>
        <dbReference type="ARBA" id="ARBA00022969"/>
    </source>
</evidence>